<evidence type="ECO:0000313" key="2">
    <source>
        <dbReference type="Proteomes" id="UP000017559"/>
    </source>
</evidence>
<dbReference type="AlphaFoldDB" id="V2XQN2"/>
<evidence type="ECO:0000313" key="1">
    <source>
        <dbReference type="EMBL" id="ESK81759.1"/>
    </source>
</evidence>
<dbReference type="KEGG" id="mrr:Moror_16736"/>
<dbReference type="HOGENOM" id="CLU_1835659_0_0_1"/>
<comment type="caution">
    <text evidence="1">The sequence shown here is derived from an EMBL/GenBank/DDBJ whole genome shotgun (WGS) entry which is preliminary data.</text>
</comment>
<accession>V2XQN2</accession>
<organism evidence="1 2">
    <name type="scientific">Moniliophthora roreri (strain MCA 2997)</name>
    <name type="common">Cocoa frosty pod rot fungus</name>
    <name type="synonym">Crinipellis roreri</name>
    <dbReference type="NCBI Taxonomy" id="1381753"/>
    <lineage>
        <taxon>Eukaryota</taxon>
        <taxon>Fungi</taxon>
        <taxon>Dikarya</taxon>
        <taxon>Basidiomycota</taxon>
        <taxon>Agaricomycotina</taxon>
        <taxon>Agaricomycetes</taxon>
        <taxon>Agaricomycetidae</taxon>
        <taxon>Agaricales</taxon>
        <taxon>Marasmiineae</taxon>
        <taxon>Marasmiaceae</taxon>
        <taxon>Moniliophthora</taxon>
    </lineage>
</organism>
<protein>
    <submittedName>
        <fullName evidence="1">Uncharacterized protein</fullName>
    </submittedName>
</protein>
<keyword evidence="2" id="KW-1185">Reference proteome</keyword>
<proteinExistence type="predicted"/>
<dbReference type="Proteomes" id="UP000017559">
    <property type="component" value="Unassembled WGS sequence"/>
</dbReference>
<reference evidence="1 2" key="1">
    <citation type="journal article" date="2014" name="BMC Genomics">
        <title>Genome and secretome analysis of the hemibiotrophic fungal pathogen, Moniliophthora roreri, which causes frosty pod rot disease of cacao: mechanisms of the biotrophic and necrotrophic phases.</title>
        <authorList>
            <person name="Meinhardt L.W."/>
            <person name="Costa G.G.L."/>
            <person name="Thomazella D.P.T."/>
            <person name="Teixeira P.J.P.L."/>
            <person name="Carazzolle M.F."/>
            <person name="Schuster S.C."/>
            <person name="Carlson J.E."/>
            <person name="Guiltinan M.J."/>
            <person name="Mieczkowski P."/>
            <person name="Farmer A."/>
            <person name="Ramaraj T."/>
            <person name="Crozier J."/>
            <person name="Davis R.E."/>
            <person name="Shao J."/>
            <person name="Melnick R.L."/>
            <person name="Pereira G.A.G."/>
            <person name="Bailey B.A."/>
        </authorList>
    </citation>
    <scope>NUCLEOTIDE SEQUENCE [LARGE SCALE GENOMIC DNA]</scope>
    <source>
        <strain evidence="1 2">MCA 2997</strain>
    </source>
</reference>
<sequence>MRRVFIQLLSQDFKYASTFICTAINENVIYCPIYTGALILQTKKEDYESQTYSNSPDKKDLTRFSYKKKKVKPIPTMPINLLYLRHHDLLIYDGRPDTVLAKEGFCPLPAMWDNLSTLPRYNCKLPTGFIAMPGFTLSRP</sequence>
<gene>
    <name evidence="1" type="ORF">Moror_16736</name>
</gene>
<name>V2XQN2_MONRO</name>
<dbReference type="EMBL" id="AWSO01002258">
    <property type="protein sequence ID" value="ESK81759.1"/>
    <property type="molecule type" value="Genomic_DNA"/>
</dbReference>